<dbReference type="Gene3D" id="3.40.50.2300">
    <property type="match status" value="1"/>
</dbReference>
<dbReference type="SUPFAM" id="SSF52172">
    <property type="entry name" value="CheY-like"/>
    <property type="match status" value="1"/>
</dbReference>
<evidence type="ECO:0000313" key="4">
    <source>
        <dbReference type="Proteomes" id="UP000185860"/>
    </source>
</evidence>
<dbReference type="EMBL" id="MRCE01000001">
    <property type="protein sequence ID" value="OKH41020.1"/>
    <property type="molecule type" value="Genomic_DNA"/>
</dbReference>
<proteinExistence type="predicted"/>
<feature type="domain" description="Response regulatory" evidence="2">
    <location>
        <begin position="11"/>
        <end position="127"/>
    </location>
</feature>
<dbReference type="InterPro" id="IPR011006">
    <property type="entry name" value="CheY-like_superfamily"/>
</dbReference>
<sequence>MLSYYNSSSVSVLVADDHELTRLSLKLALAGQKNIHLVGLASNGKEAVKMVESHRPDVIILDLHMPIMDGWSASSYIKNINPQTKIIAYSAMEEKQAIALQQKSNFDAFCSKETDTKELIKLVKELAKKADSATSDSALRMEISS</sequence>
<dbReference type="PANTHER" id="PTHR43228:SF1">
    <property type="entry name" value="TWO-COMPONENT RESPONSE REGULATOR ARR22"/>
    <property type="match status" value="1"/>
</dbReference>
<evidence type="ECO:0000259" key="2">
    <source>
        <dbReference type="PROSITE" id="PS50110"/>
    </source>
</evidence>
<dbReference type="CDD" id="cd17535">
    <property type="entry name" value="REC_NarL-like"/>
    <property type="match status" value="1"/>
</dbReference>
<dbReference type="GO" id="GO:0000160">
    <property type="term" value="P:phosphorelay signal transduction system"/>
    <property type="evidence" value="ECO:0007669"/>
    <property type="project" value="InterPro"/>
</dbReference>
<accession>A0A1U7IU24</accession>
<gene>
    <name evidence="3" type="ORF">NIES2119_01585</name>
</gene>
<dbReference type="InterPro" id="IPR058245">
    <property type="entry name" value="NreC/VraR/RcsB-like_REC"/>
</dbReference>
<dbReference type="Pfam" id="PF00072">
    <property type="entry name" value="Response_reg"/>
    <property type="match status" value="1"/>
</dbReference>
<protein>
    <submittedName>
        <fullName evidence="3">Two-component system response regulator</fullName>
    </submittedName>
</protein>
<dbReference type="Proteomes" id="UP000185860">
    <property type="component" value="Unassembled WGS sequence"/>
</dbReference>
<dbReference type="InterPro" id="IPR001789">
    <property type="entry name" value="Sig_transdc_resp-reg_receiver"/>
</dbReference>
<organism evidence="3 4">
    <name type="scientific">[Phormidium ambiguum] IAM M-71</name>
    <dbReference type="NCBI Taxonomy" id="454136"/>
    <lineage>
        <taxon>Bacteria</taxon>
        <taxon>Bacillati</taxon>
        <taxon>Cyanobacteriota</taxon>
        <taxon>Cyanophyceae</taxon>
        <taxon>Oscillatoriophycideae</taxon>
        <taxon>Aerosakkonematales</taxon>
        <taxon>Aerosakkonemataceae</taxon>
        <taxon>Floridanema</taxon>
    </lineage>
</organism>
<keyword evidence="1" id="KW-0597">Phosphoprotein</keyword>
<feature type="modified residue" description="4-aspartylphosphate" evidence="1">
    <location>
        <position position="62"/>
    </location>
</feature>
<comment type="caution">
    <text evidence="3">The sequence shown here is derived from an EMBL/GenBank/DDBJ whole genome shotgun (WGS) entry which is preliminary data.</text>
</comment>
<evidence type="ECO:0000313" key="3">
    <source>
        <dbReference type="EMBL" id="OKH41020.1"/>
    </source>
</evidence>
<dbReference type="SMART" id="SM00448">
    <property type="entry name" value="REC"/>
    <property type="match status" value="1"/>
</dbReference>
<dbReference type="RefSeq" id="WP_073591694.1">
    <property type="nucleotide sequence ID" value="NZ_MRCE01000001.1"/>
</dbReference>
<dbReference type="PANTHER" id="PTHR43228">
    <property type="entry name" value="TWO-COMPONENT RESPONSE REGULATOR"/>
    <property type="match status" value="1"/>
</dbReference>
<evidence type="ECO:0000256" key="1">
    <source>
        <dbReference type="PROSITE-ProRule" id="PRU00169"/>
    </source>
</evidence>
<reference evidence="3 4" key="1">
    <citation type="submission" date="2016-11" db="EMBL/GenBank/DDBJ databases">
        <title>Draft Genome Sequences of Nine Cyanobacterial Strains from Diverse Habitats.</title>
        <authorList>
            <person name="Zhu T."/>
            <person name="Hou S."/>
            <person name="Lu X."/>
            <person name="Hess W.R."/>
        </authorList>
    </citation>
    <scope>NUCLEOTIDE SEQUENCE [LARGE SCALE GENOMIC DNA]</scope>
    <source>
        <strain evidence="3 4">IAM M-71</strain>
    </source>
</reference>
<dbReference type="InterPro" id="IPR052048">
    <property type="entry name" value="ST_Response_Regulator"/>
</dbReference>
<dbReference type="AlphaFoldDB" id="A0A1U7IU24"/>
<dbReference type="STRING" id="454136.NIES2119_01585"/>
<dbReference type="PROSITE" id="PS50110">
    <property type="entry name" value="RESPONSE_REGULATORY"/>
    <property type="match status" value="1"/>
</dbReference>
<dbReference type="OrthoDB" id="9790669at2"/>
<name>A0A1U7IU24_9CYAN</name>